<dbReference type="OrthoDB" id="10311296at2759"/>
<dbReference type="Proteomes" id="UP000019335">
    <property type="component" value="Chromosome 11"/>
</dbReference>
<protein>
    <submittedName>
        <fullName evidence="1">Uncharacterized protein</fullName>
    </submittedName>
</protein>
<evidence type="ECO:0000313" key="2">
    <source>
        <dbReference type="Proteomes" id="UP000019335"/>
    </source>
</evidence>
<name>W7THB4_9STRA</name>
<accession>W7THB4</accession>
<dbReference type="EMBL" id="AZIL01000936">
    <property type="protein sequence ID" value="EWM25432.1"/>
    <property type="molecule type" value="Genomic_DNA"/>
</dbReference>
<evidence type="ECO:0000313" key="1">
    <source>
        <dbReference type="EMBL" id="EWM25432.1"/>
    </source>
</evidence>
<sequence length="691" mass="78113">MSSKSDAYKRRQKNRLLRKYGDIFKLLLATLTSVMSGSFAWSRPGSKSLSCKQETSTSKKKQRYQLLGVLLPLFLTLSRPLQIHGFHASLFGQRHWRSSQKHMLFLLSKSNSITLLHDISQHRSRKSMSTFPFSSLPSGTPLFSINDEKDFHAASSNFEKALEDDINKTKENPIELLYSTHMLEDFWDELPDEKLYLLLDKLRILEKETSGIGSDVGQDATLKRFSDYCQNRQRHIDIQSTLISPDPNGLFAQLRASWRNSESHGVENFQSIVTTRLNALQMQDLAQIVHKTLSSTSSLSRQRIPPSLTDLLLETITARVRANSSPSSPSLPGSTWVRLLQASSSLSPAVKARLAGQQFRQALVLDLPHRLSSLAPADLALAVQIWPRPPAHLDAFSRRLIQAILAQSIDSLHRFKPLELVQLLRGLRRPMTRDRRTTIEALDAARLETPDVNNRQRLIKAATKQLARRVEELGPDDLSAFMQMCVTDLTFEDWARDLGVAFPRAYTRAVFKHIPAMRPLQLLPVLSAFLFLHTVFHFSAGTDYYRRLENLVLASFEKNGRDVNHSDLVLFVHTFAMLAGPDHDPATVIAMLSSRTLQRVSHLQSGAFRRLMEALALPTHSYIPTNAQLAVILKHAVRHLLSASQDFSWIDRMSTLKFAGGLIEKRALWSLRFSKRAYQEREMPGGGGPFA</sequence>
<reference evidence="1 2" key="1">
    <citation type="journal article" date="2014" name="Mol. Plant">
        <title>Chromosome Scale Genome Assembly and Transcriptome Profiling of Nannochloropsis gaditana in Nitrogen Depletion.</title>
        <authorList>
            <person name="Corteggiani Carpinelli E."/>
            <person name="Telatin A."/>
            <person name="Vitulo N."/>
            <person name="Forcato C."/>
            <person name="D'Angelo M."/>
            <person name="Schiavon R."/>
            <person name="Vezzi A."/>
            <person name="Giacometti G.M."/>
            <person name="Morosinotto T."/>
            <person name="Valle G."/>
        </authorList>
    </citation>
    <scope>NUCLEOTIDE SEQUENCE [LARGE SCALE GENOMIC DNA]</scope>
    <source>
        <strain evidence="1 2">B-31</strain>
    </source>
</reference>
<dbReference type="AlphaFoldDB" id="W7THB4"/>
<keyword evidence="2" id="KW-1185">Reference proteome</keyword>
<proteinExistence type="predicted"/>
<organism evidence="1 2">
    <name type="scientific">Nannochloropsis gaditana</name>
    <dbReference type="NCBI Taxonomy" id="72520"/>
    <lineage>
        <taxon>Eukaryota</taxon>
        <taxon>Sar</taxon>
        <taxon>Stramenopiles</taxon>
        <taxon>Ochrophyta</taxon>
        <taxon>Eustigmatophyceae</taxon>
        <taxon>Eustigmatales</taxon>
        <taxon>Monodopsidaceae</taxon>
        <taxon>Nannochloropsis</taxon>
    </lineage>
</organism>
<comment type="caution">
    <text evidence="1">The sequence shown here is derived from an EMBL/GenBank/DDBJ whole genome shotgun (WGS) entry which is preliminary data.</text>
</comment>
<gene>
    <name evidence="1" type="ORF">Naga_100005g113</name>
</gene>